<evidence type="ECO:0000256" key="2">
    <source>
        <dbReference type="ARBA" id="ARBA00022490"/>
    </source>
</evidence>
<evidence type="ECO:0000259" key="13">
    <source>
        <dbReference type="PROSITE" id="PS51192"/>
    </source>
</evidence>
<dbReference type="InterPro" id="IPR057325">
    <property type="entry name" value="DeaD_dimer"/>
</dbReference>
<dbReference type="Proteomes" id="UP000619260">
    <property type="component" value="Unassembled WGS sequence"/>
</dbReference>
<evidence type="ECO:0000256" key="4">
    <source>
        <dbReference type="ARBA" id="ARBA00022801"/>
    </source>
</evidence>
<dbReference type="GO" id="GO:0005829">
    <property type="term" value="C:cytosol"/>
    <property type="evidence" value="ECO:0007669"/>
    <property type="project" value="TreeGrafter"/>
</dbReference>
<keyword evidence="4 11" id="KW-0378">Hydrolase</keyword>
<dbReference type="SMART" id="SM00487">
    <property type="entry name" value="DEXDc"/>
    <property type="match status" value="1"/>
</dbReference>
<dbReference type="CDD" id="cd00268">
    <property type="entry name" value="DEADc"/>
    <property type="match status" value="1"/>
</dbReference>
<dbReference type="CDD" id="cd12252">
    <property type="entry name" value="RRM_DbpA"/>
    <property type="match status" value="1"/>
</dbReference>
<dbReference type="InterPro" id="IPR005580">
    <property type="entry name" value="DbpA/CsdA_RNA-bd_dom"/>
</dbReference>
<proteinExistence type="inferred from homology"/>
<feature type="short sequence motif" description="Q motif" evidence="10">
    <location>
        <begin position="21"/>
        <end position="49"/>
    </location>
</feature>
<evidence type="ECO:0000256" key="5">
    <source>
        <dbReference type="ARBA" id="ARBA00022806"/>
    </source>
</evidence>
<dbReference type="InterPro" id="IPR050079">
    <property type="entry name" value="DEAD_box_RNA_helicase"/>
</dbReference>
<reference evidence="16" key="1">
    <citation type="submission" date="2021-01" db="EMBL/GenBank/DDBJ databases">
        <title>Whole genome shotgun sequence of Virgisporangium aliadipatigenens NBRC 105644.</title>
        <authorList>
            <person name="Komaki H."/>
            <person name="Tamura T."/>
        </authorList>
    </citation>
    <scope>NUCLEOTIDE SEQUENCE</scope>
    <source>
        <strain evidence="16">NBRC 105644</strain>
    </source>
</reference>
<dbReference type="CDD" id="cd18787">
    <property type="entry name" value="SF2_C_DEAD"/>
    <property type="match status" value="1"/>
</dbReference>
<evidence type="ECO:0000256" key="9">
    <source>
        <dbReference type="ARBA" id="ARBA00047984"/>
    </source>
</evidence>
<name>A0A8J3YMW9_9ACTN</name>
<dbReference type="InterPro" id="IPR027417">
    <property type="entry name" value="P-loop_NTPase"/>
</dbReference>
<evidence type="ECO:0000256" key="3">
    <source>
        <dbReference type="ARBA" id="ARBA00022741"/>
    </source>
</evidence>
<dbReference type="PROSITE" id="PS51194">
    <property type="entry name" value="HELICASE_CTER"/>
    <property type="match status" value="1"/>
</dbReference>
<keyword evidence="17" id="KW-1185">Reference proteome</keyword>
<protein>
    <recommendedName>
        <fullName evidence="1">RNA helicase</fullName>
        <ecNumber evidence="1">3.6.4.13</ecNumber>
    </recommendedName>
</protein>
<dbReference type="GO" id="GO:0003724">
    <property type="term" value="F:RNA helicase activity"/>
    <property type="evidence" value="ECO:0007669"/>
    <property type="project" value="UniProtKB-EC"/>
</dbReference>
<dbReference type="InterPro" id="IPR011545">
    <property type="entry name" value="DEAD/DEAH_box_helicase_dom"/>
</dbReference>
<dbReference type="EMBL" id="BOPF01000021">
    <property type="protein sequence ID" value="GIJ48469.1"/>
    <property type="molecule type" value="Genomic_DNA"/>
</dbReference>
<dbReference type="InterPro" id="IPR000629">
    <property type="entry name" value="RNA-helicase_DEAD-box_CS"/>
</dbReference>
<evidence type="ECO:0000256" key="6">
    <source>
        <dbReference type="ARBA" id="ARBA00022840"/>
    </source>
</evidence>
<comment type="similarity">
    <text evidence="8 11">Belongs to the DEAD box helicase family.</text>
</comment>
<dbReference type="SMART" id="SM00490">
    <property type="entry name" value="HELICc"/>
    <property type="match status" value="1"/>
</dbReference>
<evidence type="ECO:0000259" key="15">
    <source>
        <dbReference type="PROSITE" id="PS51195"/>
    </source>
</evidence>
<sequence>MQPGTTEPGAPQQDADTTEGTTFADLRLRPELLKALVDLGYEEPTPIQSGAIPPLLAGHDLLGQAATGTGKTAAFSLPILERLADDANRPGDPGALVLVPTRELAVQVSEALHRYGRDLGARVLPIYGGQPIGRQLRALDQGVDVVVATPGRALDHIGRETLRLGSLKMVVLDEADEMLDMGFAEDIEAILEQAPADRQTVLFSATMPSRIEGIAKRHLTDPVRIQMGRRSAEAGAPPLVRQMAYVVPRSYKPQALGRVLDVESPTAAIVFCRTREEVDQLTQTLNGRGYRAEALHGGMDQQQRDRVMGRLRAGAADLLVATDVAARGLDIEQLTHVVNYDVPSAPESYVHRIGRVGRAGREGVAITLAEPREHRMLKTIERMTKQRITVEKVPTVADLRARRLEMTRAALQESLMEDDLERYRVVVESLADEFDVMEIALAAVKLAYESSGAAADEEQEIPEVALRAAGPSRRDGERPERRGNRPPAGRMTRIFVGVGRSAGIRPQDLVGAIAGESGLNGRDIGAIEIADRFSLVEIPQAAADEVITALRGATIKGRKATVRRERREAR</sequence>
<dbReference type="GO" id="GO:0016787">
    <property type="term" value="F:hydrolase activity"/>
    <property type="evidence" value="ECO:0007669"/>
    <property type="project" value="UniProtKB-KW"/>
</dbReference>
<evidence type="ECO:0000259" key="14">
    <source>
        <dbReference type="PROSITE" id="PS51194"/>
    </source>
</evidence>
<feature type="domain" description="Helicase ATP-binding" evidence="13">
    <location>
        <begin position="52"/>
        <end position="225"/>
    </location>
</feature>
<gene>
    <name evidence="16" type="primary">cshA</name>
    <name evidence="16" type="ORF">Val02_53550</name>
</gene>
<feature type="domain" description="Helicase C-terminal" evidence="14">
    <location>
        <begin position="254"/>
        <end position="400"/>
    </location>
</feature>
<dbReference type="Pfam" id="PF03880">
    <property type="entry name" value="DbpA"/>
    <property type="match status" value="1"/>
</dbReference>
<dbReference type="Pfam" id="PF00271">
    <property type="entry name" value="Helicase_C"/>
    <property type="match status" value="1"/>
</dbReference>
<dbReference type="PROSITE" id="PS51192">
    <property type="entry name" value="HELICASE_ATP_BIND_1"/>
    <property type="match status" value="1"/>
</dbReference>
<evidence type="ECO:0000256" key="1">
    <source>
        <dbReference type="ARBA" id="ARBA00012552"/>
    </source>
</evidence>
<evidence type="ECO:0000256" key="8">
    <source>
        <dbReference type="ARBA" id="ARBA00038437"/>
    </source>
</evidence>
<feature type="compositionally biased region" description="Basic and acidic residues" evidence="12">
    <location>
        <begin position="472"/>
        <end position="483"/>
    </location>
</feature>
<comment type="caution">
    <text evidence="16">The sequence shown here is derived from an EMBL/GenBank/DDBJ whole genome shotgun (WGS) entry which is preliminary data.</text>
</comment>
<dbReference type="PROSITE" id="PS51195">
    <property type="entry name" value="Q_MOTIF"/>
    <property type="match status" value="1"/>
</dbReference>
<dbReference type="InterPro" id="IPR044742">
    <property type="entry name" value="DEAD/DEAH_RhlB"/>
</dbReference>
<evidence type="ECO:0000256" key="12">
    <source>
        <dbReference type="SAM" id="MobiDB-lite"/>
    </source>
</evidence>
<keyword evidence="7" id="KW-0346">Stress response</keyword>
<dbReference type="PANTHER" id="PTHR47959">
    <property type="entry name" value="ATP-DEPENDENT RNA HELICASE RHLE-RELATED"/>
    <property type="match status" value="1"/>
</dbReference>
<dbReference type="Gene3D" id="3.30.70.330">
    <property type="match status" value="1"/>
</dbReference>
<accession>A0A8J3YMW9</accession>
<dbReference type="PROSITE" id="PS00039">
    <property type="entry name" value="DEAD_ATP_HELICASE"/>
    <property type="match status" value="1"/>
</dbReference>
<evidence type="ECO:0000256" key="10">
    <source>
        <dbReference type="PROSITE-ProRule" id="PRU00552"/>
    </source>
</evidence>
<comment type="catalytic activity">
    <reaction evidence="9">
        <text>ATP + H2O = ADP + phosphate + H(+)</text>
        <dbReference type="Rhea" id="RHEA:13065"/>
        <dbReference type="ChEBI" id="CHEBI:15377"/>
        <dbReference type="ChEBI" id="CHEBI:15378"/>
        <dbReference type="ChEBI" id="CHEBI:30616"/>
        <dbReference type="ChEBI" id="CHEBI:43474"/>
        <dbReference type="ChEBI" id="CHEBI:456216"/>
        <dbReference type="EC" id="3.6.4.13"/>
    </reaction>
</comment>
<keyword evidence="5 11" id="KW-0347">Helicase</keyword>
<dbReference type="RefSeq" id="WP_203901959.1">
    <property type="nucleotide sequence ID" value="NZ_BOPF01000021.1"/>
</dbReference>
<keyword evidence="3 11" id="KW-0547">Nucleotide-binding</keyword>
<dbReference type="Gene3D" id="3.40.50.300">
    <property type="entry name" value="P-loop containing nucleotide triphosphate hydrolases"/>
    <property type="match status" value="2"/>
</dbReference>
<dbReference type="FunFam" id="3.40.50.300:FF:000108">
    <property type="entry name" value="ATP-dependent RNA helicase RhlE"/>
    <property type="match status" value="1"/>
</dbReference>
<dbReference type="InterPro" id="IPR014001">
    <property type="entry name" value="Helicase_ATP-bd"/>
</dbReference>
<evidence type="ECO:0000256" key="11">
    <source>
        <dbReference type="RuleBase" id="RU000492"/>
    </source>
</evidence>
<dbReference type="AlphaFoldDB" id="A0A8J3YMW9"/>
<evidence type="ECO:0000313" key="17">
    <source>
        <dbReference type="Proteomes" id="UP000619260"/>
    </source>
</evidence>
<dbReference type="SUPFAM" id="SSF52540">
    <property type="entry name" value="P-loop containing nucleoside triphosphate hydrolases"/>
    <property type="match status" value="1"/>
</dbReference>
<organism evidence="16 17">
    <name type="scientific">Virgisporangium aliadipatigenens</name>
    <dbReference type="NCBI Taxonomy" id="741659"/>
    <lineage>
        <taxon>Bacteria</taxon>
        <taxon>Bacillati</taxon>
        <taxon>Actinomycetota</taxon>
        <taxon>Actinomycetes</taxon>
        <taxon>Micromonosporales</taxon>
        <taxon>Micromonosporaceae</taxon>
        <taxon>Virgisporangium</taxon>
    </lineage>
</organism>
<dbReference type="EC" id="3.6.4.13" evidence="1"/>
<dbReference type="InterPro" id="IPR001650">
    <property type="entry name" value="Helicase_C-like"/>
</dbReference>
<dbReference type="InterPro" id="IPR014014">
    <property type="entry name" value="RNA_helicase_DEAD_Q_motif"/>
</dbReference>
<feature type="region of interest" description="Disordered" evidence="12">
    <location>
        <begin position="468"/>
        <end position="490"/>
    </location>
</feature>
<keyword evidence="6 11" id="KW-0067">ATP-binding</keyword>
<evidence type="ECO:0000256" key="7">
    <source>
        <dbReference type="ARBA" id="ARBA00023016"/>
    </source>
</evidence>
<dbReference type="Pfam" id="PF25399">
    <property type="entry name" value="DeaD_dimer"/>
    <property type="match status" value="1"/>
</dbReference>
<dbReference type="GO" id="GO:0003723">
    <property type="term" value="F:RNA binding"/>
    <property type="evidence" value="ECO:0007669"/>
    <property type="project" value="UniProtKB-ARBA"/>
</dbReference>
<feature type="region of interest" description="Disordered" evidence="12">
    <location>
        <begin position="1"/>
        <end position="21"/>
    </location>
</feature>
<evidence type="ECO:0000313" key="16">
    <source>
        <dbReference type="EMBL" id="GIJ48469.1"/>
    </source>
</evidence>
<feature type="domain" description="DEAD-box RNA helicase Q" evidence="15">
    <location>
        <begin position="21"/>
        <end position="49"/>
    </location>
</feature>
<keyword evidence="2" id="KW-0963">Cytoplasm</keyword>
<dbReference type="GO" id="GO:0005524">
    <property type="term" value="F:ATP binding"/>
    <property type="evidence" value="ECO:0007669"/>
    <property type="project" value="UniProtKB-KW"/>
</dbReference>
<dbReference type="InterPro" id="IPR012677">
    <property type="entry name" value="Nucleotide-bd_a/b_plait_sf"/>
</dbReference>
<dbReference type="Pfam" id="PF00270">
    <property type="entry name" value="DEAD"/>
    <property type="match status" value="1"/>
</dbReference>
<dbReference type="PANTHER" id="PTHR47959:SF1">
    <property type="entry name" value="ATP-DEPENDENT RNA HELICASE DBPA"/>
    <property type="match status" value="1"/>
</dbReference>